<gene>
    <name evidence="1" type="ORF">EM595_2427</name>
</gene>
<dbReference type="EMBL" id="LN907827">
    <property type="protein sequence ID" value="CUU24660.1"/>
    <property type="molecule type" value="Genomic_DNA"/>
</dbReference>
<dbReference type="KEGG" id="ege:EM595_2427"/>
<proteinExistence type="predicted"/>
<dbReference type="AlphaFoldDB" id="A0A0U5GNL7"/>
<reference evidence="2" key="1">
    <citation type="submission" date="2015-11" db="EMBL/GenBank/DDBJ databases">
        <authorList>
            <person name="Blom J."/>
        </authorList>
    </citation>
    <scope>NUCLEOTIDE SEQUENCE [LARGE SCALE GENOMIC DNA]</scope>
</reference>
<keyword evidence="2" id="KW-1185">Reference proteome</keyword>
<organism evidence="1 2">
    <name type="scientific">Duffyella gerundensis</name>
    <dbReference type="NCBI Taxonomy" id="1619313"/>
    <lineage>
        <taxon>Bacteria</taxon>
        <taxon>Pseudomonadati</taxon>
        <taxon>Pseudomonadota</taxon>
        <taxon>Gammaproteobacteria</taxon>
        <taxon>Enterobacterales</taxon>
        <taxon>Erwiniaceae</taxon>
        <taxon>Duffyella</taxon>
    </lineage>
</organism>
<dbReference type="Proteomes" id="UP000059419">
    <property type="component" value="Chromosome 1"/>
</dbReference>
<name>A0A0U5GNL7_9GAMM</name>
<evidence type="ECO:0000313" key="1">
    <source>
        <dbReference type="EMBL" id="CUU24660.1"/>
    </source>
</evidence>
<accession>A0A0U5GNL7</accession>
<protein>
    <submittedName>
        <fullName evidence="1">Uncharacterized protein</fullName>
    </submittedName>
</protein>
<evidence type="ECO:0000313" key="2">
    <source>
        <dbReference type="Proteomes" id="UP000059419"/>
    </source>
</evidence>
<sequence>MRGRKIQCLQGYLSGLAEASAAPLAVVILGDAGRSAPGNTHHG</sequence>